<evidence type="ECO:0000256" key="5">
    <source>
        <dbReference type="ARBA" id="ARBA00023242"/>
    </source>
</evidence>
<dbReference type="RefSeq" id="XP_005180035.2">
    <property type="nucleotide sequence ID" value="XM_005179978.4"/>
</dbReference>
<feature type="domain" description="C2H2-type" evidence="9">
    <location>
        <begin position="593"/>
        <end position="620"/>
    </location>
</feature>
<dbReference type="SMART" id="SM00868">
    <property type="entry name" value="zf-AD"/>
    <property type="match status" value="1"/>
</dbReference>
<keyword evidence="2" id="KW-0677">Repeat</keyword>
<dbReference type="SUPFAM" id="SSF57667">
    <property type="entry name" value="beta-beta-alpha zinc fingers"/>
    <property type="match status" value="6"/>
</dbReference>
<evidence type="ECO:0000256" key="4">
    <source>
        <dbReference type="ARBA" id="ARBA00022833"/>
    </source>
</evidence>
<dbReference type="SMART" id="SM00355">
    <property type="entry name" value="ZnF_C2H2"/>
    <property type="match status" value="12"/>
</dbReference>
<feature type="region of interest" description="Disordered" evidence="8">
    <location>
        <begin position="617"/>
        <end position="636"/>
    </location>
</feature>
<accession>A0A9J7CNS9</accession>
<dbReference type="PANTHER" id="PTHR24393:SF34">
    <property type="entry name" value="PR_SET DOMAIN 13"/>
    <property type="match status" value="1"/>
</dbReference>
<feature type="binding site" evidence="7">
    <location>
        <position position="11"/>
    </location>
    <ligand>
        <name>Zn(2+)</name>
        <dbReference type="ChEBI" id="CHEBI:29105"/>
    </ligand>
</feature>
<feature type="binding site" evidence="7">
    <location>
        <position position="66"/>
    </location>
    <ligand>
        <name>Zn(2+)</name>
        <dbReference type="ChEBI" id="CHEBI:29105"/>
    </ligand>
</feature>
<evidence type="ECO:0000259" key="10">
    <source>
        <dbReference type="PROSITE" id="PS51915"/>
    </source>
</evidence>
<feature type="domain" description="C2H2-type" evidence="9">
    <location>
        <begin position="396"/>
        <end position="423"/>
    </location>
</feature>
<feature type="domain" description="C2H2-type" evidence="9">
    <location>
        <begin position="367"/>
        <end position="395"/>
    </location>
</feature>
<dbReference type="OrthoDB" id="8895262at2759"/>
<evidence type="ECO:0000313" key="12">
    <source>
        <dbReference type="RefSeq" id="XP_005180035.2"/>
    </source>
</evidence>
<dbReference type="VEuPathDB" id="VectorBase:MDOMA2_016170"/>
<feature type="domain" description="C2H2-type" evidence="9">
    <location>
        <begin position="424"/>
        <end position="451"/>
    </location>
</feature>
<protein>
    <submittedName>
        <fullName evidence="12">Zinc finger protein 260</fullName>
    </submittedName>
</protein>
<dbReference type="Gene3D" id="3.30.160.60">
    <property type="entry name" value="Classic Zinc Finger"/>
    <property type="match status" value="8"/>
</dbReference>
<feature type="domain" description="C2H2-type" evidence="9">
    <location>
        <begin position="537"/>
        <end position="564"/>
    </location>
</feature>
<feature type="region of interest" description="Disordered" evidence="8">
    <location>
        <begin position="229"/>
        <end position="293"/>
    </location>
</feature>
<dbReference type="InterPro" id="IPR036236">
    <property type="entry name" value="Znf_C2H2_sf"/>
</dbReference>
<evidence type="ECO:0000259" key="9">
    <source>
        <dbReference type="PROSITE" id="PS50157"/>
    </source>
</evidence>
<feature type="compositionally biased region" description="Basic and acidic residues" evidence="8">
    <location>
        <begin position="238"/>
        <end position="254"/>
    </location>
</feature>
<feature type="domain" description="C2H2-type" evidence="9">
    <location>
        <begin position="480"/>
        <end position="507"/>
    </location>
</feature>
<feature type="domain" description="C2H2-type" evidence="9">
    <location>
        <begin position="322"/>
        <end position="350"/>
    </location>
</feature>
<keyword evidence="5" id="KW-0539">Nucleus</keyword>
<dbReference type="SUPFAM" id="SSF57716">
    <property type="entry name" value="Glucocorticoid receptor-like (DNA-binding domain)"/>
    <property type="match status" value="1"/>
</dbReference>
<organism evidence="11 12">
    <name type="scientific">Musca domestica</name>
    <name type="common">House fly</name>
    <dbReference type="NCBI Taxonomy" id="7370"/>
    <lineage>
        <taxon>Eukaryota</taxon>
        <taxon>Metazoa</taxon>
        <taxon>Ecdysozoa</taxon>
        <taxon>Arthropoda</taxon>
        <taxon>Hexapoda</taxon>
        <taxon>Insecta</taxon>
        <taxon>Pterygota</taxon>
        <taxon>Neoptera</taxon>
        <taxon>Endopterygota</taxon>
        <taxon>Diptera</taxon>
        <taxon>Brachycera</taxon>
        <taxon>Muscomorpha</taxon>
        <taxon>Muscoidea</taxon>
        <taxon>Muscidae</taxon>
        <taxon>Musca</taxon>
    </lineage>
</organism>
<dbReference type="eggNOG" id="KOG1721">
    <property type="taxonomic scope" value="Eukaryota"/>
</dbReference>
<dbReference type="Proteomes" id="UP001652621">
    <property type="component" value="Unplaced"/>
</dbReference>
<dbReference type="PANTHER" id="PTHR24393">
    <property type="entry name" value="ZINC FINGER PROTEIN"/>
    <property type="match status" value="1"/>
</dbReference>
<feature type="region of interest" description="Disordered" evidence="8">
    <location>
        <begin position="104"/>
        <end position="132"/>
    </location>
</feature>
<gene>
    <name evidence="12" type="primary">LOC101901009</name>
</gene>
<dbReference type="PROSITE" id="PS50157">
    <property type="entry name" value="ZINC_FINGER_C2H2_2"/>
    <property type="match status" value="12"/>
</dbReference>
<keyword evidence="4 7" id="KW-0862">Zinc</keyword>
<dbReference type="PROSITE" id="PS00028">
    <property type="entry name" value="ZINC_FINGER_C2H2_1"/>
    <property type="match status" value="12"/>
</dbReference>
<feature type="domain" description="ZAD" evidence="10">
    <location>
        <begin position="9"/>
        <end position="90"/>
    </location>
</feature>
<proteinExistence type="predicted"/>
<keyword evidence="11" id="KW-1185">Reference proteome</keyword>
<feature type="compositionally biased region" description="Basic and acidic residues" evidence="8">
    <location>
        <begin position="122"/>
        <end position="132"/>
    </location>
</feature>
<dbReference type="GeneID" id="101901009"/>
<reference evidence="12" key="1">
    <citation type="submission" date="2025-08" db="UniProtKB">
        <authorList>
            <consortium name="RefSeq"/>
        </authorList>
    </citation>
    <scope>IDENTIFICATION</scope>
    <source>
        <strain evidence="12">Aabys</strain>
        <tissue evidence="12">Whole body</tissue>
    </source>
</reference>
<feature type="binding site" evidence="7">
    <location>
        <position position="14"/>
    </location>
    <ligand>
        <name>Zn(2+)</name>
        <dbReference type="ChEBI" id="CHEBI:29105"/>
    </ligand>
</feature>
<feature type="binding site" evidence="7">
    <location>
        <position position="63"/>
    </location>
    <ligand>
        <name>Zn(2+)</name>
        <dbReference type="ChEBI" id="CHEBI:29105"/>
    </ligand>
</feature>
<keyword evidence="3 6" id="KW-0863">Zinc-finger</keyword>
<feature type="domain" description="C2H2-type" evidence="9">
    <location>
        <begin position="294"/>
        <end position="321"/>
    </location>
</feature>
<evidence type="ECO:0000313" key="11">
    <source>
        <dbReference type="Proteomes" id="UP001652621"/>
    </source>
</evidence>
<dbReference type="STRING" id="7370.A0A1I8N6G6"/>
<feature type="domain" description="C2H2-type" evidence="9">
    <location>
        <begin position="508"/>
        <end position="536"/>
    </location>
</feature>
<dbReference type="Pfam" id="PF00096">
    <property type="entry name" value="zf-C2H2"/>
    <property type="match status" value="6"/>
</dbReference>
<evidence type="ECO:0000256" key="7">
    <source>
        <dbReference type="PROSITE-ProRule" id="PRU01263"/>
    </source>
</evidence>
<dbReference type="VEuPathDB" id="VectorBase:MDOA012048"/>
<feature type="domain" description="C2H2-type" evidence="9">
    <location>
        <begin position="565"/>
        <end position="592"/>
    </location>
</feature>
<sequence length="636" mass="74294">MHSHKIYGRICRVCMFNKKNMFNTQSTRYEESDLTIEEMLLQTTPQLLEKQKIHLFPVPQEICKGCMDQLFKTFKFQKLCLTTHEMLYKTWSASVLRGRGNFSQSEVPVGENGSDTGNNIETDTHKDIPGNINDKEQEGSIATAENVDSLNCSDNDEEDIPLSSLRKLQKSINDKCNQIEEAIIKTFGRNQVEKELDVSFLTCDSEKALSAMTHQCNTCLKNFPNSTMLQKHKRNRHKESEIDKSDNRLSKDENSLDNCDLDLDQLDSSSRDPTSSEKEETDTIVEKNKTRAPHPCPQCKATFRFEKQMERHMKKHTDAHRFVCMVCHDRFKYPFMLQKHNEKHHPDENKNKTRLMEDKKEPLNKSYTCNHCPAAYTNVGGLAQHMSKKHSEIVPFKCDKCNKTFVVEEHLKIHTNRHMGIKNFQCELCDKSFSFKFAMKQHMRIHTGDLNYLCTLCGKKFYRPSNLRQHMQRHGDDKPYSCPHCPKRFKCPSDRYIHLMSHQQGKNHVCSTCGARFSRVDTLHQHVKVLHSGEKPYKCDQCPMAFPRLMNLNRHRRTHTGEKPYKCKYCDKAYAQSNDLNKHLRTHVGENTYMCSQCPMAFKYQADLRNHEWEHYRKEKEAAEQQSQTKSDDARN</sequence>
<evidence type="ECO:0000256" key="8">
    <source>
        <dbReference type="SAM" id="MobiDB-lite"/>
    </source>
</evidence>
<dbReference type="InterPro" id="IPR012934">
    <property type="entry name" value="Znf_AD"/>
</dbReference>
<dbReference type="Pfam" id="PF13912">
    <property type="entry name" value="zf-C2H2_6"/>
    <property type="match status" value="1"/>
</dbReference>
<evidence type="ECO:0000256" key="6">
    <source>
        <dbReference type="PROSITE-ProRule" id="PRU00042"/>
    </source>
</evidence>
<evidence type="ECO:0000256" key="2">
    <source>
        <dbReference type="ARBA" id="ARBA00022737"/>
    </source>
</evidence>
<dbReference type="PROSITE" id="PS51915">
    <property type="entry name" value="ZAD"/>
    <property type="match status" value="1"/>
</dbReference>
<keyword evidence="1 7" id="KW-0479">Metal-binding</keyword>
<evidence type="ECO:0000256" key="3">
    <source>
        <dbReference type="ARBA" id="ARBA00022771"/>
    </source>
</evidence>
<name>A0A9J7CNS9_MUSDO</name>
<dbReference type="InterPro" id="IPR013087">
    <property type="entry name" value="Znf_C2H2_type"/>
</dbReference>
<evidence type="ECO:0000256" key="1">
    <source>
        <dbReference type="ARBA" id="ARBA00022723"/>
    </source>
</evidence>
<feature type="domain" description="C2H2-type" evidence="9">
    <location>
        <begin position="452"/>
        <end position="479"/>
    </location>
</feature>
<feature type="domain" description="C2H2-type" evidence="9">
    <location>
        <begin position="214"/>
        <end position="242"/>
    </location>
</feature>